<sequence length="76" mass="8677">MGVGKSIRTSLLFYCVAEYRTSEPPFKKTLMDVSRLPSTIIIKKPEENQTNKKICSHKFISDTNVKVVKSTDLRND</sequence>
<protein>
    <submittedName>
        <fullName evidence="1">Ovule protein</fullName>
    </submittedName>
</protein>
<reference evidence="1" key="1">
    <citation type="submission" date="2015-08" db="UniProtKB">
        <authorList>
            <consortium name="WormBaseParasite"/>
        </authorList>
    </citation>
    <scope>IDENTIFICATION</scope>
</reference>
<proteinExistence type="predicted"/>
<accession>A0A0K0DS57</accession>
<organism evidence="1">
    <name type="scientific">Strongyloides stercoralis</name>
    <name type="common">Threadworm</name>
    <dbReference type="NCBI Taxonomy" id="6248"/>
    <lineage>
        <taxon>Eukaryota</taxon>
        <taxon>Metazoa</taxon>
        <taxon>Ecdysozoa</taxon>
        <taxon>Nematoda</taxon>
        <taxon>Chromadorea</taxon>
        <taxon>Rhabditida</taxon>
        <taxon>Tylenchina</taxon>
        <taxon>Panagrolaimomorpha</taxon>
        <taxon>Strongyloidoidea</taxon>
        <taxon>Strongyloididae</taxon>
        <taxon>Strongyloides</taxon>
    </lineage>
</organism>
<evidence type="ECO:0000313" key="1">
    <source>
        <dbReference type="WBParaSite" id="SSTP_0000006425.1"/>
    </source>
</evidence>
<name>A0A0K0DS57_STRER</name>
<dbReference type="WBParaSite" id="SSTP_0000006425.1">
    <property type="protein sequence ID" value="SSTP_0000006425.1"/>
    <property type="gene ID" value="SSTP_0000006425"/>
</dbReference>
<dbReference type="AlphaFoldDB" id="A0A0K0DS57"/>